<dbReference type="AlphaFoldDB" id="A0A6P5WD81"/>
<evidence type="ECO:0000256" key="4">
    <source>
        <dbReference type="ARBA" id="ARBA00022448"/>
    </source>
</evidence>
<keyword evidence="8 12" id="KW-0333">Golgi apparatus</keyword>
<dbReference type="GO" id="GO:0030126">
    <property type="term" value="C:COPI vesicle coat"/>
    <property type="evidence" value="ECO:0007669"/>
    <property type="project" value="UniProtKB-UniRule"/>
</dbReference>
<comment type="subcellular location">
    <subcellularLocation>
        <location evidence="12">Cytoplasm</location>
    </subcellularLocation>
    <subcellularLocation>
        <location evidence="1 12">Golgi apparatus membrane</location>
        <topology evidence="1 12">Peripheral membrane protein</topology>
        <orientation evidence="1 12">Cytoplasmic side</orientation>
    </subcellularLocation>
    <subcellularLocation>
        <location evidence="12">Cytoplasmic vesicle</location>
        <location evidence="12">COPI-coated vesicle membrane</location>
        <topology evidence="12">Peripheral membrane protein</topology>
        <orientation evidence="12">Cytoplasmic side</orientation>
    </subcellularLocation>
</comment>
<accession>A0A6P5WD81</accession>
<evidence type="ECO:0000259" key="13">
    <source>
        <dbReference type="Pfam" id="PF01217"/>
    </source>
</evidence>
<keyword evidence="4 12" id="KW-0813">Transport</keyword>
<evidence type="ECO:0000256" key="11">
    <source>
        <dbReference type="ARBA" id="ARBA00045555"/>
    </source>
</evidence>
<dbReference type="GeneID" id="34623137"/>
<dbReference type="Proteomes" id="UP000515125">
    <property type="component" value="Unplaced"/>
</dbReference>
<dbReference type="GO" id="GO:0006890">
    <property type="term" value="P:retrograde vesicle-mediated transport, Golgi to endoplasmic reticulum"/>
    <property type="evidence" value="ECO:0007669"/>
    <property type="project" value="UniProtKB-UniRule"/>
</dbReference>
<keyword evidence="6 12" id="KW-0931">ER-Golgi transport</keyword>
<keyword evidence="7 12" id="KW-0653">Protein transport</keyword>
<evidence type="ECO:0000313" key="14">
    <source>
        <dbReference type="Proteomes" id="UP000515125"/>
    </source>
</evidence>
<protein>
    <recommendedName>
        <fullName evidence="12">Coatomer subunit zeta</fullName>
    </recommendedName>
</protein>
<comment type="subunit">
    <text evidence="3 12">Oligomeric complex that consists of at least the alpha, beta, beta', gamma, delta, epsilon and zeta subunits.</text>
</comment>
<evidence type="ECO:0000256" key="10">
    <source>
        <dbReference type="ARBA" id="ARBA00023329"/>
    </source>
</evidence>
<dbReference type="GO" id="GO:0006891">
    <property type="term" value="P:intra-Golgi vesicle-mediated transport"/>
    <property type="evidence" value="ECO:0007669"/>
    <property type="project" value="TreeGrafter"/>
</dbReference>
<dbReference type="SUPFAM" id="SSF64356">
    <property type="entry name" value="SNARE-like"/>
    <property type="match status" value="1"/>
</dbReference>
<proteinExistence type="inferred from homology"/>
<dbReference type="InterPro" id="IPR022775">
    <property type="entry name" value="AP_mu_sigma_su"/>
</dbReference>
<evidence type="ECO:0000256" key="2">
    <source>
        <dbReference type="ARBA" id="ARBA00006972"/>
    </source>
</evidence>
<dbReference type="PANTHER" id="PTHR11043">
    <property type="entry name" value="ZETA-COAT PROTEIN"/>
    <property type="match status" value="1"/>
</dbReference>
<comment type="similarity">
    <text evidence="2 12">Belongs to the adaptor complexes small subunit family.</text>
</comment>
<gene>
    <name evidence="15" type="primary">LOC34623137</name>
</gene>
<organism evidence="14 15">
    <name type="scientific">Cyclospora cayetanensis</name>
    <dbReference type="NCBI Taxonomy" id="88456"/>
    <lineage>
        <taxon>Eukaryota</taxon>
        <taxon>Sar</taxon>
        <taxon>Alveolata</taxon>
        <taxon>Apicomplexa</taxon>
        <taxon>Conoidasida</taxon>
        <taxon>Coccidia</taxon>
        <taxon>Eucoccidiorida</taxon>
        <taxon>Eimeriorina</taxon>
        <taxon>Eimeriidae</taxon>
        <taxon>Cyclospora</taxon>
    </lineage>
</organism>
<evidence type="ECO:0000256" key="8">
    <source>
        <dbReference type="ARBA" id="ARBA00023034"/>
    </source>
</evidence>
<evidence type="ECO:0000256" key="12">
    <source>
        <dbReference type="RuleBase" id="RU366053"/>
    </source>
</evidence>
<dbReference type="RefSeq" id="XP_022587694.2">
    <property type="nucleotide sequence ID" value="XM_022736269.2"/>
</dbReference>
<dbReference type="GO" id="GO:0006886">
    <property type="term" value="P:intracellular protein transport"/>
    <property type="evidence" value="ECO:0007669"/>
    <property type="project" value="TreeGrafter"/>
</dbReference>
<dbReference type="OrthoDB" id="6585768at2759"/>
<evidence type="ECO:0000256" key="7">
    <source>
        <dbReference type="ARBA" id="ARBA00022927"/>
    </source>
</evidence>
<dbReference type="InterPro" id="IPR039652">
    <property type="entry name" value="Coatomer_zeta"/>
</dbReference>
<evidence type="ECO:0000313" key="15">
    <source>
        <dbReference type="RefSeq" id="XP_022587694.2"/>
    </source>
</evidence>
<dbReference type="GO" id="GO:0000139">
    <property type="term" value="C:Golgi membrane"/>
    <property type="evidence" value="ECO:0007669"/>
    <property type="project" value="UniProtKB-SubCell"/>
</dbReference>
<name>A0A6P5WD81_9EIME</name>
<evidence type="ECO:0000256" key="5">
    <source>
        <dbReference type="ARBA" id="ARBA00022490"/>
    </source>
</evidence>
<dbReference type="Gene3D" id="3.30.450.60">
    <property type="match status" value="1"/>
</dbReference>
<keyword evidence="5 12" id="KW-0963">Cytoplasm</keyword>
<evidence type="ECO:0000256" key="9">
    <source>
        <dbReference type="ARBA" id="ARBA00023136"/>
    </source>
</evidence>
<keyword evidence="10 12" id="KW-0968">Cytoplasmic vesicle</keyword>
<evidence type="ECO:0000256" key="1">
    <source>
        <dbReference type="ARBA" id="ARBA00004255"/>
    </source>
</evidence>
<comment type="function">
    <text evidence="11">The coatomer is a cytosolic protein complex that binds to dilysine motifs and reversibly associates with Golgi non-clathrin-coated vesicles, which further mediate biosynthetic protein transport from the ER, via the Golgi up to the trans Golgi network. Coatomer complex is required for budding from Golgi membranes, and is essential for the retrograde Golgi-to-ER transport of dilysine-tagged proteins. The zeta subunit may be involved in regulating the coat assembly and, hence, the rate of biosynthetic protein transport due to its association-dissociation properties with the coatomer complex.</text>
</comment>
<sequence>MESPLRLTCLLVLDADGERICVHYPQIPPALGPQGPYVDFEAQRRLEGLLHQSLLKIRGMTEADALQAEGEVAVGLPVGDVFLFAVSPEASANELLLLEVVEALRSVLASLCSGTISRQALIDNLDSVMLALDQILDQGLLLETNPSAILARVHMQGDAQGTSESASFNQAISQAKDSLIKSLLSGAS</sequence>
<keyword evidence="14" id="KW-1185">Reference proteome</keyword>
<keyword evidence="9 12" id="KW-0472">Membrane</keyword>
<dbReference type="PANTHER" id="PTHR11043:SF0">
    <property type="entry name" value="COATOMER SUBUNIT ZETA"/>
    <property type="match status" value="1"/>
</dbReference>
<dbReference type="InterPro" id="IPR011012">
    <property type="entry name" value="Longin-like_dom_sf"/>
</dbReference>
<reference evidence="15" key="1">
    <citation type="submission" date="2025-08" db="UniProtKB">
        <authorList>
            <consortium name="RefSeq"/>
        </authorList>
    </citation>
    <scope>IDENTIFICATION</scope>
</reference>
<dbReference type="Pfam" id="PF01217">
    <property type="entry name" value="Clat_adaptor_s"/>
    <property type="match status" value="1"/>
</dbReference>
<evidence type="ECO:0000256" key="6">
    <source>
        <dbReference type="ARBA" id="ARBA00022892"/>
    </source>
</evidence>
<feature type="domain" description="AP complex mu/sigma subunit" evidence="13">
    <location>
        <begin position="84"/>
        <end position="158"/>
    </location>
</feature>
<evidence type="ECO:0000256" key="3">
    <source>
        <dbReference type="ARBA" id="ARBA00011775"/>
    </source>
</evidence>